<gene>
    <name evidence="2" type="primary">wtpA</name>
    <name evidence="2" type="ORF">R6Y96_06170</name>
</gene>
<accession>A0AAX4FSK2</accession>
<evidence type="ECO:0000313" key="3">
    <source>
        <dbReference type="Proteomes" id="UP001305652"/>
    </source>
</evidence>
<dbReference type="GO" id="GO:0015689">
    <property type="term" value="P:molybdate ion transport"/>
    <property type="evidence" value="ECO:0007669"/>
    <property type="project" value="TreeGrafter"/>
</dbReference>
<dbReference type="PROSITE" id="PS51257">
    <property type="entry name" value="PROKAR_LIPOPROTEIN"/>
    <property type="match status" value="1"/>
</dbReference>
<dbReference type="Gene3D" id="3.40.190.10">
    <property type="entry name" value="Periplasmic binding protein-like II"/>
    <property type="match status" value="2"/>
</dbReference>
<dbReference type="AlphaFoldDB" id="A0AAX4FSK2"/>
<dbReference type="InterPro" id="IPR050682">
    <property type="entry name" value="ModA/WtpA"/>
</dbReference>
<dbReference type="SUPFAM" id="SSF53850">
    <property type="entry name" value="Periplasmic binding protein-like II"/>
    <property type="match status" value="1"/>
</dbReference>
<keyword evidence="3" id="KW-1185">Reference proteome</keyword>
<reference evidence="2 3" key="1">
    <citation type="submission" date="2023-10" db="EMBL/GenBank/DDBJ databases">
        <title>The complete genome sequence of Methanoculleus receptaculi DSM 18860.</title>
        <authorList>
            <person name="Lai S.-J."/>
            <person name="You Y.-T."/>
            <person name="Chen S.-C."/>
        </authorList>
    </citation>
    <scope>NUCLEOTIDE SEQUENCE [LARGE SCALE GENOMIC DNA]</scope>
    <source>
        <strain evidence="2 3">DSM 18860</strain>
    </source>
</reference>
<dbReference type="PANTHER" id="PTHR30632">
    <property type="entry name" value="MOLYBDATE-BINDING PERIPLASMIC PROTEIN"/>
    <property type="match status" value="1"/>
</dbReference>
<sequence length="341" mass="38170">MSRSAAFLAVLGLLIILATAAGCTWSDQERTVLKVVPAGSLLYPFEQIEAEFENQHPEIDVQLEGHGSIQAIRQVTDLQRPIDVVAVADASLIPDMMYIPMGKGEEDYTDWYIPFAENEIVIAYTDRSRGADEITPENWYRTLARPEVRVGFSNPMLDSCGYRALMVTALAEDYYNEPGLFDEIIGGAFDPPIRPQLQDGMITINLPERMRPATEKVAIRDGSIYLLSLLDAGGIDYAFEYRSVAEEHGLHWIDLPPEINLGSAEHADYYGKVRVNLGFQRFQSIGSERIGQPIVYAITVPRNVPHPEEAQMFVEFVIEAFREERAGWPDPLSPEMMGVSV</sequence>
<dbReference type="GO" id="GO:0030973">
    <property type="term" value="F:molybdate ion binding"/>
    <property type="evidence" value="ECO:0007669"/>
    <property type="project" value="TreeGrafter"/>
</dbReference>
<evidence type="ECO:0000256" key="1">
    <source>
        <dbReference type="ARBA" id="ARBA00009438"/>
    </source>
</evidence>
<dbReference type="InterPro" id="IPR022498">
    <property type="entry name" value="ABC_trnspt_W-bd_WtpA"/>
</dbReference>
<protein>
    <submittedName>
        <fullName evidence="2">Tungstate ABC transporter substrate-binding protein WtpA</fullName>
    </submittedName>
</protein>
<dbReference type="EMBL" id="CP137642">
    <property type="protein sequence ID" value="WOX56904.1"/>
    <property type="molecule type" value="Genomic_DNA"/>
</dbReference>
<dbReference type="Pfam" id="PF13531">
    <property type="entry name" value="SBP_bac_11"/>
    <property type="match status" value="1"/>
</dbReference>
<dbReference type="PANTHER" id="PTHR30632:SF16">
    <property type="entry name" value="MOLYBDATE_TUNGSTATE-BINDING PROTEIN WTPA"/>
    <property type="match status" value="1"/>
</dbReference>
<dbReference type="CDD" id="cd13540">
    <property type="entry name" value="PBP2_ModA_WtpA"/>
    <property type="match status" value="1"/>
</dbReference>
<proteinExistence type="inferred from homology"/>
<dbReference type="Proteomes" id="UP001305652">
    <property type="component" value="Chromosome"/>
</dbReference>
<dbReference type="GO" id="GO:1901359">
    <property type="term" value="F:tungstate binding"/>
    <property type="evidence" value="ECO:0007669"/>
    <property type="project" value="InterPro"/>
</dbReference>
<dbReference type="KEGG" id="mrc:R6Y96_06170"/>
<dbReference type="NCBIfam" id="TIGR03730">
    <property type="entry name" value="tungstate_WtpA"/>
    <property type="match status" value="1"/>
</dbReference>
<comment type="similarity">
    <text evidence="1">Belongs to the bacterial solute-binding protein 1 family. WtpA subfamily.</text>
</comment>
<dbReference type="GeneID" id="85732725"/>
<organism evidence="2 3">
    <name type="scientific">Methanoculleus receptaculi</name>
    <dbReference type="NCBI Taxonomy" id="394967"/>
    <lineage>
        <taxon>Archaea</taxon>
        <taxon>Methanobacteriati</taxon>
        <taxon>Methanobacteriota</taxon>
        <taxon>Stenosarchaea group</taxon>
        <taxon>Methanomicrobia</taxon>
        <taxon>Methanomicrobiales</taxon>
        <taxon>Methanomicrobiaceae</taxon>
        <taxon>Methanoculleus</taxon>
    </lineage>
</organism>
<evidence type="ECO:0000313" key="2">
    <source>
        <dbReference type="EMBL" id="WOX56904.1"/>
    </source>
</evidence>
<name>A0AAX4FSK2_9EURY</name>
<dbReference type="RefSeq" id="WP_318620356.1">
    <property type="nucleotide sequence ID" value="NZ_CP137642.1"/>
</dbReference>